<comment type="subcellular location">
    <subcellularLocation>
        <location evidence="1">Membrane</location>
        <topology evidence="1">Multi-pass membrane protein</topology>
    </subcellularLocation>
</comment>
<feature type="transmembrane region" description="Helical" evidence="7">
    <location>
        <begin position="663"/>
        <end position="684"/>
    </location>
</feature>
<dbReference type="SMART" id="SM01417">
    <property type="entry name" value="Solute_trans_a"/>
    <property type="match status" value="1"/>
</dbReference>
<evidence type="ECO:0000256" key="3">
    <source>
        <dbReference type="ARBA" id="ARBA00022989"/>
    </source>
</evidence>
<name>A0A7J6MMV9_PERCH</name>
<reference evidence="8 9" key="1">
    <citation type="submission" date="2020-04" db="EMBL/GenBank/DDBJ databases">
        <title>Perkinsus chesapeaki whole genome sequence.</title>
        <authorList>
            <person name="Bogema D.R."/>
        </authorList>
    </citation>
    <scope>NUCLEOTIDE SEQUENCE [LARGE SCALE GENOMIC DNA]</scope>
    <source>
        <strain evidence="8">ATCC PRA-425</strain>
    </source>
</reference>
<accession>A0A7J6MMV9</accession>
<keyword evidence="3 7" id="KW-1133">Transmembrane helix</keyword>
<feature type="region of interest" description="Disordered" evidence="6">
    <location>
        <begin position="587"/>
        <end position="636"/>
    </location>
</feature>
<feature type="compositionally biased region" description="Basic and acidic residues" evidence="6">
    <location>
        <begin position="99"/>
        <end position="117"/>
    </location>
</feature>
<dbReference type="AlphaFoldDB" id="A0A7J6MMV9"/>
<evidence type="ECO:0000256" key="4">
    <source>
        <dbReference type="ARBA" id="ARBA00023136"/>
    </source>
</evidence>
<evidence type="ECO:0000313" key="9">
    <source>
        <dbReference type="Proteomes" id="UP000591131"/>
    </source>
</evidence>
<dbReference type="GO" id="GO:0016020">
    <property type="term" value="C:membrane"/>
    <property type="evidence" value="ECO:0007669"/>
    <property type="project" value="UniProtKB-SubCell"/>
</dbReference>
<feature type="transmembrane region" description="Helical" evidence="7">
    <location>
        <begin position="827"/>
        <end position="846"/>
    </location>
</feature>
<dbReference type="Pfam" id="PF03619">
    <property type="entry name" value="Solute_trans_a"/>
    <property type="match status" value="1"/>
</dbReference>
<feature type="transmembrane region" description="Helical" evidence="7">
    <location>
        <begin position="696"/>
        <end position="717"/>
    </location>
</feature>
<dbReference type="Proteomes" id="UP000591131">
    <property type="component" value="Unassembled WGS sequence"/>
</dbReference>
<protein>
    <recommendedName>
        <fullName evidence="10">Transmembrane protein</fullName>
    </recommendedName>
</protein>
<gene>
    <name evidence="8" type="ORF">FOL47_011207</name>
</gene>
<feature type="transmembrane region" description="Helical" evidence="7">
    <location>
        <begin position="786"/>
        <end position="815"/>
    </location>
</feature>
<feature type="coiled-coil region" evidence="5">
    <location>
        <begin position="511"/>
        <end position="583"/>
    </location>
</feature>
<feature type="transmembrane region" description="Helical" evidence="7">
    <location>
        <begin position="737"/>
        <end position="757"/>
    </location>
</feature>
<evidence type="ECO:0000256" key="1">
    <source>
        <dbReference type="ARBA" id="ARBA00004141"/>
    </source>
</evidence>
<keyword evidence="9" id="KW-1185">Reference proteome</keyword>
<feature type="transmembrane region" description="Helical" evidence="7">
    <location>
        <begin position="907"/>
        <end position="928"/>
    </location>
</feature>
<evidence type="ECO:0000256" key="5">
    <source>
        <dbReference type="SAM" id="Coils"/>
    </source>
</evidence>
<evidence type="ECO:0008006" key="10">
    <source>
        <dbReference type="Google" id="ProtNLM"/>
    </source>
</evidence>
<proteinExistence type="predicted"/>
<organism evidence="8 9">
    <name type="scientific">Perkinsus chesapeaki</name>
    <name type="common">Clam parasite</name>
    <name type="synonym">Perkinsus andrewsi</name>
    <dbReference type="NCBI Taxonomy" id="330153"/>
    <lineage>
        <taxon>Eukaryota</taxon>
        <taxon>Sar</taxon>
        <taxon>Alveolata</taxon>
        <taxon>Perkinsozoa</taxon>
        <taxon>Perkinsea</taxon>
        <taxon>Perkinsida</taxon>
        <taxon>Perkinsidae</taxon>
        <taxon>Perkinsus</taxon>
    </lineage>
</organism>
<sequence length="1039" mass="118504">MHATFSDIEASIADSERYLQARESRISSDLRLDSLDVSPVNVSFVMHAAQQALQQLLAERDSRWPASANYSHRKIGSEGIMQQLVDERDRRRLGRHNGAIHEEQRREYHPEETAQEAREEEEVTRTPRNGRKGEIPKKKTINANEFNGKVDLWLRTHARERHRRMAEKEERERAANKCSFTPKISTRSRKLVEGTRPTTPRQLADRLHSEAQRRGALREKELQNKAARELEGYTFRPAVRPSRVVPHPNDRIPIEQRQQLHKERLQLRRREAEAEIRKEATFTPKLNNRSLRMLERRRAHGTQFGGSNDSALVEATVNLPVEERLLRGRGAGRGEGTARDADEIGDQLTADERKRRIRRFMERQEQFAHASSAKASIEAALPDAECTFKPAINPVSVAITAGESPRSRAHRIECVDAKRRQEKQELLRSQEPQECTFRPKLNTRSRELTASRPQRNEVYERLYQDAARLNENRENACDVSGGHEASLGQRRQSSYQHIRSHYNFSDPTRLMTDIQKEQQRRQQKIEAKRQERQADELRECTSTMSSCSAAPGGPILVSGLNRYMEYRERAAEARLKEKQIQQASTMRAESQPKEWAPTLTVPQPFNFTSRGSRRAPQEKGYSFHPTTNEARRREAVHRALSSDGLSDLMDDQNDDLNEFSFEGFAVAIASLSTGVCLAVALSHLSMHARKWVAPEFQVYIARIILLVPIYSLCAWASVLHPSKRYAFALIRDAYEAYALYMFMVLNVNYLGGARRLLLHFDHGHRVHWLWPLCWFMPKPMPLDDKLLWILRTGCIQFVILKPLSSVAVLLCHGFGIYTEDTLDNRVAFLTLTAIVNTSVSLAIYSLGMLYRATREMLDPFGPFPKFLLIKFIVFFPWAQNTALMLLVELGLIRFNSSIPNVRKSLVVLEETLTCIEMAVVACIFVIAFPVDRLWAPIASARTNFGADRSRWHAPVKDIMQQKDFLNDVMDTLKPWSDLESAAVRLIESHQSKPHSGTEVATEDVEAGQNVMIDGSALEASRALGEKETGCITSLAACPA</sequence>
<feature type="compositionally biased region" description="Polar residues" evidence="6">
    <location>
        <begin position="600"/>
        <end position="610"/>
    </location>
</feature>
<dbReference type="OrthoDB" id="5348404at2759"/>
<evidence type="ECO:0000256" key="6">
    <source>
        <dbReference type="SAM" id="MobiDB-lite"/>
    </source>
</evidence>
<feature type="transmembrane region" description="Helical" evidence="7">
    <location>
        <begin position="867"/>
        <end position="887"/>
    </location>
</feature>
<feature type="region of interest" description="Disordered" evidence="6">
    <location>
        <begin position="96"/>
        <end position="140"/>
    </location>
</feature>
<evidence type="ECO:0000313" key="8">
    <source>
        <dbReference type="EMBL" id="KAF4672938.1"/>
    </source>
</evidence>
<keyword evidence="2 7" id="KW-0812">Transmembrane</keyword>
<keyword evidence="5" id="KW-0175">Coiled coil</keyword>
<evidence type="ECO:0000256" key="7">
    <source>
        <dbReference type="SAM" id="Phobius"/>
    </source>
</evidence>
<comment type="caution">
    <text evidence="8">The sequence shown here is derived from an EMBL/GenBank/DDBJ whole genome shotgun (WGS) entry which is preliminary data.</text>
</comment>
<keyword evidence="4 7" id="KW-0472">Membrane</keyword>
<dbReference type="PANTHER" id="PTHR23423">
    <property type="entry name" value="ORGANIC SOLUTE TRANSPORTER-RELATED"/>
    <property type="match status" value="1"/>
</dbReference>
<evidence type="ECO:0000256" key="2">
    <source>
        <dbReference type="ARBA" id="ARBA00022692"/>
    </source>
</evidence>
<dbReference type="InterPro" id="IPR005178">
    <property type="entry name" value="Ostalpha/TMEM184C"/>
</dbReference>
<dbReference type="EMBL" id="JAAPAO010000095">
    <property type="protein sequence ID" value="KAF4672938.1"/>
    <property type="molecule type" value="Genomic_DNA"/>
</dbReference>